<evidence type="ECO:0000313" key="1">
    <source>
        <dbReference type="EMBL" id="CAG8801490.1"/>
    </source>
</evidence>
<gene>
    <name evidence="1" type="ORF">GMARGA_LOCUS23206</name>
</gene>
<reference evidence="1 2" key="1">
    <citation type="submission" date="2021-06" db="EMBL/GenBank/DDBJ databases">
        <authorList>
            <person name="Kallberg Y."/>
            <person name="Tangrot J."/>
            <person name="Rosling A."/>
        </authorList>
    </citation>
    <scope>NUCLEOTIDE SEQUENCE [LARGE SCALE GENOMIC DNA]</scope>
    <source>
        <strain evidence="1 2">120-4 pot B 10/14</strain>
    </source>
</reference>
<dbReference type="EMBL" id="CAJVQB010023274">
    <property type="protein sequence ID" value="CAG8801490.1"/>
    <property type="molecule type" value="Genomic_DNA"/>
</dbReference>
<name>A0ABN7VVF3_GIGMA</name>
<protein>
    <submittedName>
        <fullName evidence="1">21044_t:CDS:1</fullName>
    </submittedName>
</protein>
<sequence>MDDQALTDTANAINALATTMTNGGPKKNLLTVSFVTEDGTQNPLE</sequence>
<keyword evidence="2" id="KW-1185">Reference proteome</keyword>
<dbReference type="Proteomes" id="UP000789901">
    <property type="component" value="Unassembled WGS sequence"/>
</dbReference>
<comment type="caution">
    <text evidence="1">The sequence shown here is derived from an EMBL/GenBank/DDBJ whole genome shotgun (WGS) entry which is preliminary data.</text>
</comment>
<evidence type="ECO:0000313" key="2">
    <source>
        <dbReference type="Proteomes" id="UP000789901"/>
    </source>
</evidence>
<accession>A0ABN7VVF3</accession>
<organism evidence="1 2">
    <name type="scientific">Gigaspora margarita</name>
    <dbReference type="NCBI Taxonomy" id="4874"/>
    <lineage>
        <taxon>Eukaryota</taxon>
        <taxon>Fungi</taxon>
        <taxon>Fungi incertae sedis</taxon>
        <taxon>Mucoromycota</taxon>
        <taxon>Glomeromycotina</taxon>
        <taxon>Glomeromycetes</taxon>
        <taxon>Diversisporales</taxon>
        <taxon>Gigasporaceae</taxon>
        <taxon>Gigaspora</taxon>
    </lineage>
</organism>
<proteinExistence type="predicted"/>
<feature type="non-terminal residue" evidence="1">
    <location>
        <position position="45"/>
    </location>
</feature>